<dbReference type="Pfam" id="PF14435">
    <property type="entry name" value="SUKH-4"/>
    <property type="match status" value="1"/>
</dbReference>
<sequence>MIRAEASDVAGWRLPRAQKAALTSCGVPLLDDIVDMTLFAAQPQDGTYRLAGTRGDLHWPGYTYVAEPDSGLVSVLEPSTRLVRFVNSSINHWLCSLHLVGTWFSSSTAIQTWDEDEAMEGVVLAELADLLQRIRHLDPHAYGDVGDHETHFWPAVLDRWLY</sequence>
<comment type="caution">
    <text evidence="1">The sequence shown here is derived from an EMBL/GenBank/DDBJ whole genome shotgun (WGS) entry which is preliminary data.</text>
</comment>
<dbReference type="InterPro" id="IPR025851">
    <property type="entry name" value="SUKH-4"/>
</dbReference>
<reference evidence="1" key="1">
    <citation type="journal article" date="2014" name="Int. J. Syst. Evol. Microbiol.">
        <title>Complete genome sequence of Corynebacterium casei LMG S-19264T (=DSM 44701T), isolated from a smear-ripened cheese.</title>
        <authorList>
            <consortium name="US DOE Joint Genome Institute (JGI-PGF)"/>
            <person name="Walter F."/>
            <person name="Albersmeier A."/>
            <person name="Kalinowski J."/>
            <person name="Ruckert C."/>
        </authorList>
    </citation>
    <scope>NUCLEOTIDE SEQUENCE</scope>
    <source>
        <strain evidence="1">JCM 19831</strain>
    </source>
</reference>
<protein>
    <recommendedName>
        <fullName evidence="3">SUKH-4 immunity protein of toxin-antitoxin system</fullName>
    </recommendedName>
</protein>
<name>A0A917TLK8_9ACTN</name>
<dbReference type="Proteomes" id="UP000642070">
    <property type="component" value="Unassembled WGS sequence"/>
</dbReference>
<reference evidence="1" key="2">
    <citation type="submission" date="2020-09" db="EMBL/GenBank/DDBJ databases">
        <authorList>
            <person name="Sun Q."/>
            <person name="Ohkuma M."/>
        </authorList>
    </citation>
    <scope>NUCLEOTIDE SEQUENCE</scope>
    <source>
        <strain evidence="1">JCM 19831</strain>
    </source>
</reference>
<proteinExistence type="predicted"/>
<organism evidence="1 2">
    <name type="scientific">Dactylosporangium sucinum</name>
    <dbReference type="NCBI Taxonomy" id="1424081"/>
    <lineage>
        <taxon>Bacteria</taxon>
        <taxon>Bacillati</taxon>
        <taxon>Actinomycetota</taxon>
        <taxon>Actinomycetes</taxon>
        <taxon>Micromonosporales</taxon>
        <taxon>Micromonosporaceae</taxon>
        <taxon>Dactylosporangium</taxon>
    </lineage>
</organism>
<accession>A0A917TLK8</accession>
<evidence type="ECO:0000313" key="1">
    <source>
        <dbReference type="EMBL" id="GGM27749.1"/>
    </source>
</evidence>
<dbReference type="EMBL" id="BMPI01000013">
    <property type="protein sequence ID" value="GGM27749.1"/>
    <property type="molecule type" value="Genomic_DNA"/>
</dbReference>
<gene>
    <name evidence="1" type="ORF">GCM10007977_031260</name>
</gene>
<keyword evidence="2" id="KW-1185">Reference proteome</keyword>
<dbReference type="AlphaFoldDB" id="A0A917TLK8"/>
<evidence type="ECO:0008006" key="3">
    <source>
        <dbReference type="Google" id="ProtNLM"/>
    </source>
</evidence>
<evidence type="ECO:0000313" key="2">
    <source>
        <dbReference type="Proteomes" id="UP000642070"/>
    </source>
</evidence>